<comment type="caution">
    <text evidence="1">The sequence shown here is derived from an EMBL/GenBank/DDBJ whole genome shotgun (WGS) entry which is preliminary data.</text>
</comment>
<dbReference type="EMBL" id="JANBUN010000218">
    <property type="protein sequence ID" value="KAJ2805712.1"/>
    <property type="molecule type" value="Genomic_DNA"/>
</dbReference>
<dbReference type="Proteomes" id="UP001140087">
    <property type="component" value="Unassembled WGS sequence"/>
</dbReference>
<name>A0ACC1LE50_9FUNG</name>
<proteinExistence type="predicted"/>
<reference evidence="1" key="1">
    <citation type="submission" date="2022-07" db="EMBL/GenBank/DDBJ databases">
        <title>Phylogenomic reconstructions and comparative analyses of Kickxellomycotina fungi.</title>
        <authorList>
            <person name="Reynolds N.K."/>
            <person name="Stajich J.E."/>
            <person name="Barry K."/>
            <person name="Grigoriev I.V."/>
            <person name="Crous P."/>
            <person name="Smith M.E."/>
        </authorList>
    </citation>
    <scope>NUCLEOTIDE SEQUENCE</scope>
    <source>
        <strain evidence="1">BCRC 34780</strain>
    </source>
</reference>
<sequence>MLLSSYSLPRKHSAEGSVDTAEQLIASALPWLSTYSSSDVSEHLKHAGKVMHKDKLRDVYECKEYTIYASYRKLLIFKPVFTVWDQKSVHASPIAVRVAPFEGGYDLQLFHKHG</sequence>
<organism evidence="1 2">
    <name type="scientific">Coemansia helicoidea</name>
    <dbReference type="NCBI Taxonomy" id="1286919"/>
    <lineage>
        <taxon>Eukaryota</taxon>
        <taxon>Fungi</taxon>
        <taxon>Fungi incertae sedis</taxon>
        <taxon>Zoopagomycota</taxon>
        <taxon>Kickxellomycotina</taxon>
        <taxon>Kickxellomycetes</taxon>
        <taxon>Kickxellales</taxon>
        <taxon>Kickxellaceae</taxon>
        <taxon>Coemansia</taxon>
    </lineage>
</organism>
<gene>
    <name evidence="1" type="ORF">H4R21_001159</name>
</gene>
<evidence type="ECO:0000313" key="1">
    <source>
        <dbReference type="EMBL" id="KAJ2805712.1"/>
    </source>
</evidence>
<protein>
    <submittedName>
        <fullName evidence="1">Uncharacterized protein</fullName>
    </submittedName>
</protein>
<evidence type="ECO:0000313" key="2">
    <source>
        <dbReference type="Proteomes" id="UP001140087"/>
    </source>
</evidence>
<accession>A0ACC1LE50</accession>
<keyword evidence="2" id="KW-1185">Reference proteome</keyword>